<accession>A0A4S2PIY4</accession>
<dbReference type="Proteomes" id="UP000310576">
    <property type="component" value="Unassembled WGS sequence"/>
</dbReference>
<keyword evidence="2" id="KW-1133">Transmembrane helix</keyword>
<feature type="transmembrane region" description="Helical" evidence="2">
    <location>
        <begin position="70"/>
        <end position="94"/>
    </location>
</feature>
<evidence type="ECO:0000313" key="5">
    <source>
        <dbReference type="Proteomes" id="UP000306758"/>
    </source>
</evidence>
<feature type="transmembrane region" description="Helical" evidence="2">
    <location>
        <begin position="147"/>
        <end position="168"/>
    </location>
</feature>
<dbReference type="AlphaFoldDB" id="A0A4S2PIY4"/>
<dbReference type="EMBL" id="QXNG01000008">
    <property type="protein sequence ID" value="THA17703.1"/>
    <property type="molecule type" value="Genomic_DNA"/>
</dbReference>
<dbReference type="PANTHER" id="PTHR33219:SF14">
    <property type="entry name" value="PROTEIN COFACTOR ASSEMBLY OF COMPLEX C SUBUNIT B CCB3, CHLOROPLASTIC-RELATED"/>
    <property type="match status" value="1"/>
</dbReference>
<keyword evidence="2" id="KW-0812">Transmembrane</keyword>
<feature type="transmembrane region" description="Helical" evidence="2">
    <location>
        <begin position="101"/>
        <end position="122"/>
    </location>
</feature>
<dbReference type="PANTHER" id="PTHR33219">
    <property type="entry name" value="YLMG HOMOLOG PROTEIN 2, CHLOROPLASTIC"/>
    <property type="match status" value="1"/>
</dbReference>
<dbReference type="InterPro" id="IPR003425">
    <property type="entry name" value="CCB3/YggT"/>
</dbReference>
<evidence type="ECO:0000256" key="2">
    <source>
        <dbReference type="SAM" id="Phobius"/>
    </source>
</evidence>
<keyword evidence="2" id="KW-0472">Membrane</keyword>
<dbReference type="Proteomes" id="UP000306758">
    <property type="component" value="Unassembled WGS sequence"/>
</dbReference>
<evidence type="ECO:0000313" key="4">
    <source>
        <dbReference type="EMBL" id="THA17703.1"/>
    </source>
</evidence>
<sequence>MAIMELSQTALFVGSIINLYALVLVLRIWLQLARVDYYNPLSQFVVKITEPVLKPIRKIMPIVKNIDTSAVLVIFILGALKSLLYFGLAIDVMILLGILSILKAIGMTIFYVLFIGAISSWFNRGNNPIFYAFYQLSEPLLRPVRKILPTIGAIDFSPMVIVFILLFINNFMIDMLQGLWLIAG</sequence>
<evidence type="ECO:0000313" key="6">
    <source>
        <dbReference type="Proteomes" id="UP000310576"/>
    </source>
</evidence>
<proteinExistence type="inferred from homology"/>
<evidence type="ECO:0000256" key="1">
    <source>
        <dbReference type="ARBA" id="ARBA00010894"/>
    </source>
</evidence>
<dbReference type="Pfam" id="PF02325">
    <property type="entry name" value="CCB3_YggT"/>
    <property type="match status" value="2"/>
</dbReference>
<dbReference type="EMBL" id="QXNI01000006">
    <property type="protein sequence ID" value="THA11079.1"/>
    <property type="molecule type" value="Genomic_DNA"/>
</dbReference>
<comment type="caution">
    <text evidence="4">The sequence shown here is derived from an EMBL/GenBank/DDBJ whole genome shotgun (WGS) entry which is preliminary data.</text>
</comment>
<dbReference type="GO" id="GO:0016020">
    <property type="term" value="C:membrane"/>
    <property type="evidence" value="ECO:0007669"/>
    <property type="project" value="InterPro"/>
</dbReference>
<gene>
    <name evidence="4" type="ORF">D3M76_01115</name>
    <name evidence="3" type="ORF">D3M78_01425</name>
</gene>
<dbReference type="OrthoDB" id="9806665at2"/>
<evidence type="ECO:0000313" key="3">
    <source>
        <dbReference type="EMBL" id="THA11079.1"/>
    </source>
</evidence>
<feature type="transmembrane region" description="Helical" evidence="2">
    <location>
        <begin position="9"/>
        <end position="30"/>
    </location>
</feature>
<comment type="similarity">
    <text evidence="1">Belongs to the YggT family.</text>
</comment>
<protein>
    <submittedName>
        <fullName evidence="4">YggT family protein</fullName>
    </submittedName>
</protein>
<reference evidence="5 6" key="1">
    <citation type="journal article" date="2019" name="Vet. Microbiol.">
        <title>Development of multi locus sequence typing (MLST) of Rodentibacter pneumotropicus.</title>
        <authorList>
            <person name="Adhikary S."/>
            <person name="Bisgaard M."/>
            <person name="Boot R."/>
            <person name="Benga L."/>
            <person name="Nicklas W."/>
            <person name="Christensen H."/>
        </authorList>
    </citation>
    <scope>NUCLEOTIDE SEQUENCE [LARGE SCALE GENOMIC DNA]</scope>
    <source>
        <strain evidence="4 6">1596_07</strain>
        <strain evidence="3 5">Ac84</strain>
    </source>
</reference>
<organism evidence="4 6">
    <name type="scientific">Rodentibacter pneumotropicus</name>
    <dbReference type="NCBI Taxonomy" id="758"/>
    <lineage>
        <taxon>Bacteria</taxon>
        <taxon>Pseudomonadati</taxon>
        <taxon>Pseudomonadota</taxon>
        <taxon>Gammaproteobacteria</taxon>
        <taxon>Pasteurellales</taxon>
        <taxon>Pasteurellaceae</taxon>
        <taxon>Rodentibacter</taxon>
    </lineage>
</organism>
<name>A0A4S2PIY4_9PAST</name>